<evidence type="ECO:0000313" key="9">
    <source>
        <dbReference type="EMBL" id="EFA84331.1"/>
    </source>
</evidence>
<dbReference type="GO" id="GO:0004508">
    <property type="term" value="F:steroid 17-alpha-monooxygenase activity"/>
    <property type="evidence" value="ECO:0007669"/>
    <property type="project" value="TreeGrafter"/>
</dbReference>
<dbReference type="InterPro" id="IPR036396">
    <property type="entry name" value="Cyt_P450_sf"/>
</dbReference>
<evidence type="ECO:0000256" key="7">
    <source>
        <dbReference type="PIRSR" id="PIRSR602401-1"/>
    </source>
</evidence>
<keyword evidence="10" id="KW-1185">Reference proteome</keyword>
<feature type="binding site" description="axial binding residue" evidence="7">
    <location>
        <position position="410"/>
    </location>
    <ligand>
        <name>heme</name>
        <dbReference type="ChEBI" id="CHEBI:30413"/>
    </ligand>
    <ligandPart>
        <name>Fe</name>
        <dbReference type="ChEBI" id="CHEBI:18248"/>
    </ligandPart>
</feature>
<evidence type="ECO:0000256" key="1">
    <source>
        <dbReference type="ARBA" id="ARBA00001971"/>
    </source>
</evidence>
<comment type="caution">
    <text evidence="9">The sequence shown here is derived from an EMBL/GenBank/DDBJ whole genome shotgun (WGS) entry which is preliminary data.</text>
</comment>
<dbReference type="Proteomes" id="UP000001396">
    <property type="component" value="Unassembled WGS sequence"/>
</dbReference>
<dbReference type="AlphaFoldDB" id="D3B4T3"/>
<gene>
    <name evidence="9" type="primary">CYP519E1</name>
    <name evidence="9" type="ORF">PPL_03409</name>
</gene>
<dbReference type="InterPro" id="IPR001128">
    <property type="entry name" value="Cyt_P450"/>
</dbReference>
<dbReference type="PROSITE" id="PS00086">
    <property type="entry name" value="CYTOCHROME_P450"/>
    <property type="match status" value="1"/>
</dbReference>
<dbReference type="PANTHER" id="PTHR24289:SF21">
    <property type="entry name" value="CYTOCHROME P450 1A"/>
    <property type="match status" value="1"/>
</dbReference>
<sequence>MYLFLLIKILFVVYCFYSYVSKLRKFSDHDPKGPSVLPVLGNLHQLGKSPHITLMNMTKTYGDVFKFWMGDVSIKFKTQHLQSLAITIKTLVSARDERWYHNRKLVANSFTKTKLRSTVAVMEKQSELFISMMSQFQKSGEPFSPMKYCKKYALNIIFSIVFADEIPYEEGVDEGRLGMLVGWIDQIFKVGGAGSLFDYITIIQPLFYGFKKFVIGTEMDPVYNFVAKIYDEHFETLDRNNPRDLLDVLIIDSEGKDRHGVIAVSIDFLLAGTDTSATTIEWFLLFMANNPDVQEKIGKELKEVVGVNGNVTLANRNNTPYLVAAIKETLRVRPVGPFGLPRQTRESILLNDQVFIPKGAQILINFYGLAHSEKHWSEPEKFQPERFMGASNEEKHADFYLPFSAGPRNCVGMNLANDELYLAISNIMSNFVVSSFDGKPIYDVEEYGLTIKPQPFLLKLDKRI</sequence>
<dbReference type="Pfam" id="PF00067">
    <property type="entry name" value="p450"/>
    <property type="match status" value="1"/>
</dbReference>
<dbReference type="GO" id="GO:0005789">
    <property type="term" value="C:endoplasmic reticulum membrane"/>
    <property type="evidence" value="ECO:0007669"/>
    <property type="project" value="UniProtKB-SubCell"/>
</dbReference>
<name>D3B4T3_HETP5</name>
<keyword evidence="6 7" id="KW-0408">Iron</keyword>
<organism evidence="9 10">
    <name type="scientific">Heterostelium pallidum (strain ATCC 26659 / Pp 5 / PN500)</name>
    <name type="common">Cellular slime mold</name>
    <name type="synonym">Polysphondylium pallidum</name>
    <dbReference type="NCBI Taxonomy" id="670386"/>
    <lineage>
        <taxon>Eukaryota</taxon>
        <taxon>Amoebozoa</taxon>
        <taxon>Evosea</taxon>
        <taxon>Eumycetozoa</taxon>
        <taxon>Dictyostelia</taxon>
        <taxon>Acytosteliales</taxon>
        <taxon>Acytosteliaceae</taxon>
        <taxon>Heterostelium</taxon>
    </lineage>
</organism>
<evidence type="ECO:0000256" key="6">
    <source>
        <dbReference type="ARBA" id="ARBA00023004"/>
    </source>
</evidence>
<dbReference type="RefSeq" id="XP_020436446.1">
    <property type="nucleotide sequence ID" value="XM_020574374.1"/>
</dbReference>
<comment type="cofactor">
    <cofactor evidence="1 7">
        <name>heme</name>
        <dbReference type="ChEBI" id="CHEBI:30413"/>
    </cofactor>
</comment>
<dbReference type="SUPFAM" id="SSF48264">
    <property type="entry name" value="Cytochrome P450"/>
    <property type="match status" value="1"/>
</dbReference>
<dbReference type="GO" id="GO:0042448">
    <property type="term" value="P:progesterone metabolic process"/>
    <property type="evidence" value="ECO:0007669"/>
    <property type="project" value="TreeGrafter"/>
</dbReference>
<keyword evidence="8" id="KW-0503">Monooxygenase</keyword>
<dbReference type="GeneID" id="31358930"/>
<protein>
    <submittedName>
        <fullName evidence="9">Cytochrome P450 family protein</fullName>
    </submittedName>
</protein>
<accession>D3B4T3</accession>
<dbReference type="GO" id="GO:0020037">
    <property type="term" value="F:heme binding"/>
    <property type="evidence" value="ECO:0007669"/>
    <property type="project" value="InterPro"/>
</dbReference>
<dbReference type="FunCoup" id="D3B4T3">
    <property type="interactions" value="13"/>
</dbReference>
<dbReference type="PANTHER" id="PTHR24289">
    <property type="entry name" value="STEROID 17-ALPHA-HYDROXYLASE/17,20 LYASE"/>
    <property type="match status" value="1"/>
</dbReference>
<dbReference type="OMA" id="QIRLGNC"/>
<evidence type="ECO:0000256" key="2">
    <source>
        <dbReference type="ARBA" id="ARBA00010617"/>
    </source>
</evidence>
<reference evidence="9 10" key="1">
    <citation type="journal article" date="2011" name="Genome Res.">
        <title>Phylogeny-wide analysis of social amoeba genomes highlights ancient origins for complex intercellular communication.</title>
        <authorList>
            <person name="Heidel A.J."/>
            <person name="Lawal H.M."/>
            <person name="Felder M."/>
            <person name="Schilde C."/>
            <person name="Helps N.R."/>
            <person name="Tunggal B."/>
            <person name="Rivero F."/>
            <person name="John U."/>
            <person name="Schleicher M."/>
            <person name="Eichinger L."/>
            <person name="Platzer M."/>
            <person name="Noegel A.A."/>
            <person name="Schaap P."/>
            <person name="Gloeckner G."/>
        </authorList>
    </citation>
    <scope>NUCLEOTIDE SEQUENCE [LARGE SCALE GENOMIC DNA]</scope>
    <source>
        <strain evidence="10">ATCC 26659 / Pp 5 / PN500</strain>
    </source>
</reference>
<evidence type="ECO:0000256" key="3">
    <source>
        <dbReference type="ARBA" id="ARBA00022617"/>
    </source>
</evidence>
<dbReference type="PRINTS" id="PR00385">
    <property type="entry name" value="P450"/>
</dbReference>
<evidence type="ECO:0000313" key="10">
    <source>
        <dbReference type="Proteomes" id="UP000001396"/>
    </source>
</evidence>
<keyword evidence="3 7" id="KW-0349">Heme</keyword>
<dbReference type="EMBL" id="ADBJ01000010">
    <property type="protein sequence ID" value="EFA84331.1"/>
    <property type="molecule type" value="Genomic_DNA"/>
</dbReference>
<comment type="similarity">
    <text evidence="2 8">Belongs to the cytochrome P450 family.</text>
</comment>
<evidence type="ECO:0000256" key="5">
    <source>
        <dbReference type="ARBA" id="ARBA00023002"/>
    </source>
</evidence>
<dbReference type="InterPro" id="IPR002401">
    <property type="entry name" value="Cyt_P450_E_grp-I"/>
</dbReference>
<dbReference type="InterPro" id="IPR017972">
    <property type="entry name" value="Cyt_P450_CS"/>
</dbReference>
<dbReference type="GO" id="GO:0005506">
    <property type="term" value="F:iron ion binding"/>
    <property type="evidence" value="ECO:0007669"/>
    <property type="project" value="InterPro"/>
</dbReference>
<evidence type="ECO:0000256" key="8">
    <source>
        <dbReference type="RuleBase" id="RU000461"/>
    </source>
</evidence>
<dbReference type="InParanoid" id="D3B4T3"/>
<dbReference type="Gene3D" id="1.10.630.10">
    <property type="entry name" value="Cytochrome P450"/>
    <property type="match status" value="1"/>
</dbReference>
<evidence type="ECO:0000256" key="4">
    <source>
        <dbReference type="ARBA" id="ARBA00022723"/>
    </source>
</evidence>
<dbReference type="GO" id="GO:0042446">
    <property type="term" value="P:hormone biosynthetic process"/>
    <property type="evidence" value="ECO:0007669"/>
    <property type="project" value="TreeGrafter"/>
</dbReference>
<keyword evidence="5 8" id="KW-0560">Oxidoreductase</keyword>
<dbReference type="STRING" id="670386.D3B4T3"/>
<keyword evidence="4 7" id="KW-0479">Metal-binding</keyword>
<proteinExistence type="inferred from homology"/>
<dbReference type="CDD" id="cd20617">
    <property type="entry name" value="CYP1_2-like"/>
    <property type="match status" value="1"/>
</dbReference>
<dbReference type="PRINTS" id="PR00463">
    <property type="entry name" value="EP450I"/>
</dbReference>